<dbReference type="GO" id="GO:0006511">
    <property type="term" value="P:ubiquitin-dependent protein catabolic process"/>
    <property type="evidence" value="ECO:0007669"/>
    <property type="project" value="InterPro"/>
</dbReference>
<dbReference type="Pfam" id="PF11543">
    <property type="entry name" value="UN_NPL4"/>
    <property type="match status" value="1"/>
</dbReference>
<evidence type="ECO:0000313" key="4">
    <source>
        <dbReference type="Proteomes" id="UP001445335"/>
    </source>
</evidence>
<evidence type="ECO:0000259" key="1">
    <source>
        <dbReference type="Pfam" id="PF05021"/>
    </source>
</evidence>
<dbReference type="InterPro" id="IPR007717">
    <property type="entry name" value="NPL4_C"/>
</dbReference>
<gene>
    <name evidence="3" type="ORF">WJX81_008221</name>
</gene>
<dbReference type="InterPro" id="IPR024682">
    <property type="entry name" value="Npl4_Ub-like_dom"/>
</dbReference>
<proteinExistence type="predicted"/>
<dbReference type="Proteomes" id="UP001445335">
    <property type="component" value="Unassembled WGS sequence"/>
</dbReference>
<dbReference type="GO" id="GO:0031625">
    <property type="term" value="F:ubiquitin protein ligase binding"/>
    <property type="evidence" value="ECO:0007669"/>
    <property type="project" value="TreeGrafter"/>
</dbReference>
<dbReference type="CDD" id="cd17055">
    <property type="entry name" value="Ubl_AtNPL4_like"/>
    <property type="match status" value="1"/>
</dbReference>
<feature type="domain" description="Nuclear pore localisation protein NPL4 C-terminal" evidence="1">
    <location>
        <begin position="166"/>
        <end position="218"/>
    </location>
</feature>
<reference evidence="3 4" key="1">
    <citation type="journal article" date="2024" name="Nat. Commun.">
        <title>Phylogenomics reveals the evolutionary origins of lichenization in chlorophyte algae.</title>
        <authorList>
            <person name="Puginier C."/>
            <person name="Libourel C."/>
            <person name="Otte J."/>
            <person name="Skaloud P."/>
            <person name="Haon M."/>
            <person name="Grisel S."/>
            <person name="Petersen M."/>
            <person name="Berrin J.G."/>
            <person name="Delaux P.M."/>
            <person name="Dal Grande F."/>
            <person name="Keller J."/>
        </authorList>
    </citation>
    <scope>NUCLEOTIDE SEQUENCE [LARGE SCALE GENOMIC DNA]</scope>
    <source>
        <strain evidence="3 4">SAG 245.80</strain>
    </source>
</reference>
<dbReference type="CDD" id="cd08061">
    <property type="entry name" value="MPN_NPL4"/>
    <property type="match status" value="1"/>
</dbReference>
<feature type="domain" description="Nuclear pore localisation protein Npl4 ubiquitin-like" evidence="2">
    <location>
        <begin position="1"/>
        <end position="83"/>
    </location>
</feature>
<dbReference type="GO" id="GO:0005634">
    <property type="term" value="C:nucleus"/>
    <property type="evidence" value="ECO:0007669"/>
    <property type="project" value="TreeGrafter"/>
</dbReference>
<evidence type="ECO:0008006" key="5">
    <source>
        <dbReference type="Google" id="ProtNLM"/>
    </source>
</evidence>
<dbReference type="Gene3D" id="3.10.20.90">
    <property type="entry name" value="Phosphatidylinositol 3-kinase Catalytic Subunit, Chain A, domain 1"/>
    <property type="match status" value="1"/>
</dbReference>
<comment type="caution">
    <text evidence="3">The sequence shown here is derived from an EMBL/GenBank/DDBJ whole genome shotgun (WGS) entry which is preliminary data.</text>
</comment>
<dbReference type="AlphaFoldDB" id="A0AAW1QY95"/>
<dbReference type="InterPro" id="IPR029071">
    <property type="entry name" value="Ubiquitin-like_domsf"/>
</dbReference>
<sequence>MLIRLRSRDGLERIQVPDDTTVDALRKHISATLQVPMDDITLSRNQALLTCREEAARAQYRDLAPAGASLRHLGLQHGDLVYMHYPFERTVEPVARASEKRFGSKMTVEELIAKQTRIERQETPHCASVSFERHAANAFQRYVAGALNFSIKRGGLLYGSMGEGGHVRVDAIYEPAQEGSADSLRLERGTEQETRADFIAERLGLQKVGWIFTQSTKARDFIISGEEAAQMAAVQADMGETAVTAVVSLAPSEDGGSEAHFEAFQVSDQAVRLWQEGWFQEQAEPSGVLPLRNPKEPGAKAPVIVAGKDVAEVDTDYLLLPVSIRDHEGPLGASFPIENRLLPQGKAELRQHLQRAAGKPYAARLADFHLLLYLAQQPGLEAASDLAVLVDAVHAGAAVPEGYQLIIDSLAEL</sequence>
<evidence type="ECO:0000259" key="2">
    <source>
        <dbReference type="Pfam" id="PF11543"/>
    </source>
</evidence>
<dbReference type="SUPFAM" id="SSF54236">
    <property type="entry name" value="Ubiquitin-like"/>
    <property type="match status" value="1"/>
</dbReference>
<evidence type="ECO:0000313" key="3">
    <source>
        <dbReference type="EMBL" id="KAK9826206.1"/>
    </source>
</evidence>
<keyword evidence="4" id="KW-1185">Reference proteome</keyword>
<dbReference type="Gene3D" id="3.40.140.10">
    <property type="entry name" value="Cytidine Deaminase, domain 2"/>
    <property type="match status" value="1"/>
</dbReference>
<organism evidence="3 4">
    <name type="scientific">Elliptochloris bilobata</name>
    <dbReference type="NCBI Taxonomy" id="381761"/>
    <lineage>
        <taxon>Eukaryota</taxon>
        <taxon>Viridiplantae</taxon>
        <taxon>Chlorophyta</taxon>
        <taxon>core chlorophytes</taxon>
        <taxon>Trebouxiophyceae</taxon>
        <taxon>Trebouxiophyceae incertae sedis</taxon>
        <taxon>Elliptochloris clade</taxon>
        <taxon>Elliptochloris</taxon>
    </lineage>
</organism>
<dbReference type="InterPro" id="IPR016563">
    <property type="entry name" value="Npl4"/>
</dbReference>
<accession>A0AAW1QY95</accession>
<dbReference type="GO" id="GO:0043130">
    <property type="term" value="F:ubiquitin binding"/>
    <property type="evidence" value="ECO:0007669"/>
    <property type="project" value="TreeGrafter"/>
</dbReference>
<dbReference type="PANTHER" id="PTHR12710">
    <property type="entry name" value="NUCLEAR PROTEIN LOCALIZATION 4"/>
    <property type="match status" value="1"/>
</dbReference>
<protein>
    <recommendedName>
        <fullName evidence="5">NPL4-like protein</fullName>
    </recommendedName>
</protein>
<dbReference type="PANTHER" id="PTHR12710:SF0">
    <property type="entry name" value="NUCLEAR PROTEIN LOCALIZATION PROTEIN 4 HOMOLOG"/>
    <property type="match status" value="1"/>
</dbReference>
<dbReference type="Pfam" id="PF05021">
    <property type="entry name" value="NPL4"/>
    <property type="match status" value="1"/>
</dbReference>
<dbReference type="EMBL" id="JALJOU010000067">
    <property type="protein sequence ID" value="KAK9826206.1"/>
    <property type="molecule type" value="Genomic_DNA"/>
</dbReference>
<name>A0AAW1QY95_9CHLO</name>